<proteinExistence type="inferred from homology"/>
<comment type="caution">
    <text evidence="5">The sequence shown here is derived from an EMBL/GenBank/DDBJ whole genome shotgun (WGS) entry which is preliminary data.</text>
</comment>
<organism evidence="5 6">
    <name type="scientific">Nocardioides thalensis</name>
    <dbReference type="NCBI Taxonomy" id="1914755"/>
    <lineage>
        <taxon>Bacteria</taxon>
        <taxon>Bacillati</taxon>
        <taxon>Actinomycetota</taxon>
        <taxon>Actinomycetes</taxon>
        <taxon>Propionibacteriales</taxon>
        <taxon>Nocardioidaceae</taxon>
        <taxon>Nocardioides</taxon>
    </lineage>
</organism>
<dbReference type="NCBIfam" id="NF005915">
    <property type="entry name" value="PRK07908.1"/>
    <property type="match status" value="1"/>
</dbReference>
<dbReference type="Gene3D" id="3.40.640.10">
    <property type="entry name" value="Type I PLP-dependent aspartate aminotransferase-like (Major domain)"/>
    <property type="match status" value="1"/>
</dbReference>
<dbReference type="AlphaFoldDB" id="A0A853C2R9"/>
<evidence type="ECO:0000313" key="5">
    <source>
        <dbReference type="EMBL" id="NYJ00633.1"/>
    </source>
</evidence>
<dbReference type="EC" id="2.6.1.-" evidence="3"/>
<dbReference type="InterPro" id="IPR015424">
    <property type="entry name" value="PyrdxlP-dep_Trfase"/>
</dbReference>
<dbReference type="PANTHER" id="PTHR42885:SF1">
    <property type="entry name" value="THREONINE-PHOSPHATE DECARBOXYLASE"/>
    <property type="match status" value="1"/>
</dbReference>
<dbReference type="SUPFAM" id="SSF53383">
    <property type="entry name" value="PLP-dependent transferases"/>
    <property type="match status" value="1"/>
</dbReference>
<dbReference type="Gene3D" id="3.90.1150.10">
    <property type="entry name" value="Aspartate Aminotransferase, domain 1"/>
    <property type="match status" value="1"/>
</dbReference>
<feature type="domain" description="Aminotransferase class I/classII large" evidence="4">
    <location>
        <begin position="33"/>
        <end position="326"/>
    </location>
</feature>
<comment type="similarity">
    <text evidence="3">Belongs to the class-I pyridoxal-phosphate-dependent aminotransferase family.</text>
</comment>
<keyword evidence="3 5" id="KW-0808">Transferase</keyword>
<evidence type="ECO:0000256" key="2">
    <source>
        <dbReference type="ARBA" id="ARBA00022898"/>
    </source>
</evidence>
<dbReference type="InterPro" id="IPR015422">
    <property type="entry name" value="PyrdxlP-dep_Trfase_small"/>
</dbReference>
<dbReference type="GO" id="GO:0030170">
    <property type="term" value="F:pyridoxal phosphate binding"/>
    <property type="evidence" value="ECO:0007669"/>
    <property type="project" value="InterPro"/>
</dbReference>
<keyword evidence="2" id="KW-0663">Pyridoxal phosphate</keyword>
<name>A0A853C2R9_9ACTN</name>
<dbReference type="InterPro" id="IPR015421">
    <property type="entry name" value="PyrdxlP-dep_Trfase_major"/>
</dbReference>
<keyword evidence="3 5" id="KW-0032">Aminotransferase</keyword>
<dbReference type="InterPro" id="IPR004839">
    <property type="entry name" value="Aminotransferase_I/II_large"/>
</dbReference>
<reference evidence="5 6" key="1">
    <citation type="submission" date="2020-07" db="EMBL/GenBank/DDBJ databases">
        <title>Sequencing the genomes of 1000 actinobacteria strains.</title>
        <authorList>
            <person name="Klenk H.-P."/>
        </authorList>
    </citation>
    <scope>NUCLEOTIDE SEQUENCE [LARGE SCALE GENOMIC DNA]</scope>
    <source>
        <strain evidence="5 6">DSM 103833</strain>
    </source>
</reference>
<dbReference type="PANTHER" id="PTHR42885">
    <property type="entry name" value="HISTIDINOL-PHOSPHATE AMINOTRANSFERASE-RELATED"/>
    <property type="match status" value="1"/>
</dbReference>
<keyword evidence="6" id="KW-1185">Reference proteome</keyword>
<gene>
    <name evidence="5" type="ORF">HNR19_001331</name>
</gene>
<comment type="cofactor">
    <cofactor evidence="1 3">
        <name>pyridoxal 5'-phosphate</name>
        <dbReference type="ChEBI" id="CHEBI:597326"/>
    </cofactor>
</comment>
<dbReference type="CDD" id="cd00609">
    <property type="entry name" value="AAT_like"/>
    <property type="match status" value="1"/>
</dbReference>
<dbReference type="Proteomes" id="UP000530424">
    <property type="component" value="Unassembled WGS sequence"/>
</dbReference>
<evidence type="ECO:0000256" key="3">
    <source>
        <dbReference type="RuleBase" id="RU000481"/>
    </source>
</evidence>
<dbReference type="EMBL" id="JACCFP010000001">
    <property type="protein sequence ID" value="NYJ00633.1"/>
    <property type="molecule type" value="Genomic_DNA"/>
</dbReference>
<dbReference type="PROSITE" id="PS00105">
    <property type="entry name" value="AA_TRANSFER_CLASS_1"/>
    <property type="match status" value="1"/>
</dbReference>
<protein>
    <recommendedName>
        <fullName evidence="3">Aminotransferase</fullName>
        <ecNumber evidence="3">2.6.1.-</ecNumber>
    </recommendedName>
</protein>
<evidence type="ECO:0000313" key="6">
    <source>
        <dbReference type="Proteomes" id="UP000530424"/>
    </source>
</evidence>
<accession>A0A853C2R9</accession>
<evidence type="ECO:0000259" key="4">
    <source>
        <dbReference type="Pfam" id="PF00155"/>
    </source>
</evidence>
<dbReference type="GO" id="GO:0008483">
    <property type="term" value="F:transaminase activity"/>
    <property type="evidence" value="ECO:0007669"/>
    <property type="project" value="UniProtKB-KW"/>
</dbReference>
<evidence type="ECO:0000256" key="1">
    <source>
        <dbReference type="ARBA" id="ARBA00001933"/>
    </source>
</evidence>
<dbReference type="InterPro" id="IPR004838">
    <property type="entry name" value="NHTrfase_class1_PyrdxlP-BS"/>
</dbReference>
<dbReference type="Pfam" id="PF00155">
    <property type="entry name" value="Aminotran_1_2"/>
    <property type="match status" value="1"/>
</dbReference>
<dbReference type="RefSeq" id="WP_179667191.1">
    <property type="nucleotide sequence ID" value="NZ_JACCFP010000001.1"/>
</dbReference>
<sequence length="334" mass="35609">MDPLLDHGDRQVPPGAVDLAVNVLAATPPWLKEALARVDLTAYPDQGAALDAIAARHVATPDECLVLHGAAEAFWLLALVLRPRLAACVHPSFTAPEAALRAAGVEVHRVVRDPDDGFGLDPAAVPDDADLVVLGRPDNPTGRLEPVDVVAALCRPGRVVVVDEAFADFLPDAGGLHGARLPGVVCIRSLTKLWGLAGLRVGYLLGDRALVARLAAARQPWPASTPALRAVELVCAAEAERRERAALVSAARAELLASLDAMPVRTWASPANFALLRTPYADLRERLLRHGVAVRKGHTFPGLDRTYVRIAVPTEREPRDRFLEALATELVSAG</sequence>